<feature type="region of interest" description="Disordered" evidence="1">
    <location>
        <begin position="350"/>
        <end position="410"/>
    </location>
</feature>
<evidence type="ECO:0000313" key="4">
    <source>
        <dbReference type="Proteomes" id="UP000281553"/>
    </source>
</evidence>
<feature type="compositionally biased region" description="Basic residues" evidence="1">
    <location>
        <begin position="245"/>
        <end position="271"/>
    </location>
</feature>
<evidence type="ECO:0000256" key="1">
    <source>
        <dbReference type="SAM" id="MobiDB-lite"/>
    </source>
</evidence>
<name>A0A3P7L8U4_DIBLA</name>
<reference evidence="3 4" key="1">
    <citation type="submission" date="2018-11" db="EMBL/GenBank/DDBJ databases">
        <authorList>
            <consortium name="Pathogen Informatics"/>
        </authorList>
    </citation>
    <scope>NUCLEOTIDE SEQUENCE [LARGE SCALE GENOMIC DNA]</scope>
</reference>
<feature type="region of interest" description="Disordered" evidence="1">
    <location>
        <begin position="242"/>
        <end position="293"/>
    </location>
</feature>
<dbReference type="InterPro" id="IPR036236">
    <property type="entry name" value="Znf_C2H2_sf"/>
</dbReference>
<dbReference type="SUPFAM" id="SSF57667">
    <property type="entry name" value="beta-beta-alpha zinc fingers"/>
    <property type="match status" value="1"/>
</dbReference>
<dbReference type="OrthoDB" id="10681239at2759"/>
<protein>
    <recommendedName>
        <fullName evidence="2">C2H2-type domain-containing protein</fullName>
    </recommendedName>
</protein>
<feature type="compositionally biased region" description="Polar residues" evidence="1">
    <location>
        <begin position="379"/>
        <end position="393"/>
    </location>
</feature>
<proteinExistence type="predicted"/>
<keyword evidence="4" id="KW-1185">Reference proteome</keyword>
<gene>
    <name evidence="3" type="ORF">DILT_LOCUS5721</name>
</gene>
<dbReference type="AlphaFoldDB" id="A0A3P7L8U4"/>
<evidence type="ECO:0000313" key="3">
    <source>
        <dbReference type="EMBL" id="VDN09890.1"/>
    </source>
</evidence>
<feature type="domain" description="C2H2-type" evidence="2">
    <location>
        <begin position="299"/>
        <end position="321"/>
    </location>
</feature>
<feature type="region of interest" description="Disordered" evidence="1">
    <location>
        <begin position="128"/>
        <end position="155"/>
    </location>
</feature>
<organism evidence="3 4">
    <name type="scientific">Dibothriocephalus latus</name>
    <name type="common">Fish tapeworm</name>
    <name type="synonym">Diphyllobothrium latum</name>
    <dbReference type="NCBI Taxonomy" id="60516"/>
    <lineage>
        <taxon>Eukaryota</taxon>
        <taxon>Metazoa</taxon>
        <taxon>Spiralia</taxon>
        <taxon>Lophotrochozoa</taxon>
        <taxon>Platyhelminthes</taxon>
        <taxon>Cestoda</taxon>
        <taxon>Eucestoda</taxon>
        <taxon>Diphyllobothriidea</taxon>
        <taxon>Diphyllobothriidae</taxon>
        <taxon>Dibothriocephalus</taxon>
    </lineage>
</organism>
<dbReference type="Proteomes" id="UP000281553">
    <property type="component" value="Unassembled WGS sequence"/>
</dbReference>
<dbReference type="InterPro" id="IPR013087">
    <property type="entry name" value="Znf_C2H2_type"/>
</dbReference>
<dbReference type="EMBL" id="UYRU01047999">
    <property type="protein sequence ID" value="VDN09890.1"/>
    <property type="molecule type" value="Genomic_DNA"/>
</dbReference>
<accession>A0A3P7L8U4</accession>
<evidence type="ECO:0000259" key="2">
    <source>
        <dbReference type="PROSITE" id="PS00028"/>
    </source>
</evidence>
<dbReference type="PROSITE" id="PS00028">
    <property type="entry name" value="ZINC_FINGER_C2H2_1"/>
    <property type="match status" value="1"/>
</dbReference>
<sequence length="461" mass="50958">MAPLLPEFSDEGFLGFQKTNGAPELEEKHRSPPQLSSGFSVLSMCPPFHLEALHSQLTADRRAEEKAVPEGSCEEFFALVSAAAAAAKAKEDAQAMQADLTRAAAMPWLFPSALRSLSDMKDFQPFFSGLPSDIPPPSAKRETIDSTSPNRIPPVNENIRQKSAEEAVCLSQEARLCGERELPQRPVRTKRRRRRQVVPPSGAHAFSTRIQAYQSWGTLRGYVTKLLARIHGQCSTVRNTEIASKRKSMHATFDRRRRRKTTRRAARRSGAKRGMEGEGAKLTAGSRQPRQGEPWHNLCQTCGAWFNKRSQLEAHLYSAGHRRFSRPKSSSASSQEALQSRVYNLSIEKPDTAIRSPQGPSGTQLSSESSLPSLPEVTAPSSDSILSPSTATSVPLPDAERSYGQETSEPSFLRCQTGIWWPRCVFNGPPGADDSPLELRIHHFFGVLLLLQDHVIDAPEK</sequence>
<feature type="compositionally biased region" description="Low complexity" evidence="1">
    <location>
        <begin position="365"/>
        <end position="376"/>
    </location>
</feature>